<dbReference type="InterPro" id="IPR009097">
    <property type="entry name" value="Cyclic_Pdiesterase"/>
</dbReference>
<feature type="short sequence motif" description="HXTX 2" evidence="2">
    <location>
        <begin position="125"/>
        <end position="128"/>
    </location>
</feature>
<feature type="short sequence motif" description="HXTX 1" evidence="2">
    <location>
        <begin position="43"/>
        <end position="46"/>
    </location>
</feature>
<feature type="active site" description="Proton acceptor" evidence="2">
    <location>
        <position position="125"/>
    </location>
</feature>
<dbReference type="InterPro" id="IPR004175">
    <property type="entry name" value="RNA_CPDase"/>
</dbReference>
<dbReference type="Pfam" id="PF13563">
    <property type="entry name" value="2_5_RNA_ligase2"/>
    <property type="match status" value="1"/>
</dbReference>
<dbReference type="EC" id="3.1.4.58" evidence="2"/>
<evidence type="ECO:0000313" key="3">
    <source>
        <dbReference type="EMBL" id="MEA5446002.1"/>
    </source>
</evidence>
<dbReference type="HAMAP" id="MF_01940">
    <property type="entry name" value="RNA_CPDase"/>
    <property type="match status" value="1"/>
</dbReference>
<name>A0AAP6JGE6_9GAMM</name>
<keyword evidence="4" id="KW-1185">Reference proteome</keyword>
<comment type="similarity">
    <text evidence="2">Belongs to the 2H phosphoesterase superfamily. ThpR family.</text>
</comment>
<dbReference type="SUPFAM" id="SSF55144">
    <property type="entry name" value="LigT-like"/>
    <property type="match status" value="1"/>
</dbReference>
<dbReference type="PANTHER" id="PTHR35561">
    <property type="entry name" value="RNA 2',3'-CYCLIC PHOSPHODIESTERASE"/>
    <property type="match status" value="1"/>
</dbReference>
<organism evidence="3 4">
    <name type="scientific">Natronospira elongata</name>
    <dbReference type="NCBI Taxonomy" id="3110268"/>
    <lineage>
        <taxon>Bacteria</taxon>
        <taxon>Pseudomonadati</taxon>
        <taxon>Pseudomonadota</taxon>
        <taxon>Gammaproteobacteria</taxon>
        <taxon>Natronospirales</taxon>
        <taxon>Natronospiraceae</taxon>
        <taxon>Natronospira</taxon>
    </lineage>
</organism>
<proteinExistence type="inferred from homology"/>
<evidence type="ECO:0000256" key="1">
    <source>
        <dbReference type="ARBA" id="ARBA00022801"/>
    </source>
</evidence>
<comment type="caution">
    <text evidence="3">The sequence shown here is derived from an EMBL/GenBank/DDBJ whole genome shotgun (WGS) entry which is preliminary data.</text>
</comment>
<dbReference type="GO" id="GO:0004113">
    <property type="term" value="F:2',3'-cyclic-nucleotide 3'-phosphodiesterase activity"/>
    <property type="evidence" value="ECO:0007669"/>
    <property type="project" value="InterPro"/>
</dbReference>
<reference evidence="3 4" key="1">
    <citation type="submission" date="2023-12" db="EMBL/GenBank/DDBJ databases">
        <title>Whole-genome sequencing of halo(alkali)philic microorganisms from hypersaline lakes.</title>
        <authorList>
            <person name="Sorokin D.Y."/>
            <person name="Merkel A.Y."/>
            <person name="Messina E."/>
            <person name="Yakimov M."/>
        </authorList>
    </citation>
    <scope>NUCLEOTIDE SEQUENCE [LARGE SCALE GENOMIC DNA]</scope>
    <source>
        <strain evidence="3 4">AB-CW1</strain>
    </source>
</reference>
<evidence type="ECO:0000256" key="2">
    <source>
        <dbReference type="HAMAP-Rule" id="MF_01940"/>
    </source>
</evidence>
<dbReference type="Gene3D" id="3.90.1140.10">
    <property type="entry name" value="Cyclic phosphodiesterase"/>
    <property type="match status" value="1"/>
</dbReference>
<dbReference type="PANTHER" id="PTHR35561:SF1">
    <property type="entry name" value="RNA 2',3'-CYCLIC PHOSPHODIESTERASE"/>
    <property type="match status" value="1"/>
</dbReference>
<sequence>MSSERLFFALWPDELTRQALFRQAEGVQAAAVDGKSVPAENFHITLRFLGSLDIDDWRRAERAAGRVRKRDIELVVDHAGHWSETRVLWLACQDVPDPLLGLLADLNTELGGEGFEFRSRPWRPHVTIGRGVTQVTELPSIEPVRWAVTRFVLVRSELGGRHSEYEVVREWDLATSD</sequence>
<dbReference type="Proteomes" id="UP001302316">
    <property type="component" value="Unassembled WGS sequence"/>
</dbReference>
<dbReference type="GO" id="GO:0008664">
    <property type="term" value="F:RNA 2',3'-cyclic 3'-phosphodiesterase activity"/>
    <property type="evidence" value="ECO:0007669"/>
    <property type="project" value="UniProtKB-EC"/>
</dbReference>
<evidence type="ECO:0000313" key="4">
    <source>
        <dbReference type="Proteomes" id="UP001302316"/>
    </source>
</evidence>
<comment type="catalytic activity">
    <reaction evidence="2">
        <text>a 3'-end 2',3'-cyclophospho-ribonucleotide-RNA + H2O = a 3'-end 2'-phospho-ribonucleotide-RNA + H(+)</text>
        <dbReference type="Rhea" id="RHEA:11828"/>
        <dbReference type="Rhea" id="RHEA-COMP:10464"/>
        <dbReference type="Rhea" id="RHEA-COMP:17353"/>
        <dbReference type="ChEBI" id="CHEBI:15377"/>
        <dbReference type="ChEBI" id="CHEBI:15378"/>
        <dbReference type="ChEBI" id="CHEBI:83064"/>
        <dbReference type="ChEBI" id="CHEBI:173113"/>
        <dbReference type="EC" id="3.1.4.58"/>
    </reaction>
</comment>
<dbReference type="RefSeq" id="WP_346051963.1">
    <property type="nucleotide sequence ID" value="NZ_JAYGII010000018.1"/>
</dbReference>
<dbReference type="AlphaFoldDB" id="A0AAP6JGE6"/>
<dbReference type="EMBL" id="JAYGII010000018">
    <property type="protein sequence ID" value="MEA5446002.1"/>
    <property type="molecule type" value="Genomic_DNA"/>
</dbReference>
<gene>
    <name evidence="3" type="primary">thpR</name>
    <name evidence="3" type="ORF">VCB98_09235</name>
</gene>
<accession>A0AAP6JGE6</accession>
<protein>
    <recommendedName>
        <fullName evidence="2">RNA 2',3'-cyclic phosphodiesterase</fullName>
        <shortName evidence="2">RNA 2',3'-CPDase</shortName>
        <ecNumber evidence="2">3.1.4.58</ecNumber>
    </recommendedName>
</protein>
<feature type="active site" description="Proton donor" evidence="2">
    <location>
        <position position="43"/>
    </location>
</feature>
<keyword evidence="1 2" id="KW-0378">Hydrolase</keyword>
<comment type="function">
    <text evidence="2">Hydrolyzes RNA 2',3'-cyclic phosphodiester to an RNA 2'-phosphomonoester.</text>
</comment>
<dbReference type="NCBIfam" id="TIGR02258">
    <property type="entry name" value="2_5_ligase"/>
    <property type="match status" value="1"/>
</dbReference>